<dbReference type="EMBL" id="JBAPLU010000008">
    <property type="protein sequence ID" value="MEI4272091.1"/>
    <property type="molecule type" value="Genomic_DNA"/>
</dbReference>
<reference evidence="1 2" key="1">
    <citation type="submission" date="2024-03" db="EMBL/GenBank/DDBJ databases">
        <title>Draft genome sequence of Klenkia sp. LSe6-5.</title>
        <authorList>
            <person name="Duangmal K."/>
            <person name="Chantavorakit T."/>
        </authorList>
    </citation>
    <scope>NUCLEOTIDE SEQUENCE [LARGE SCALE GENOMIC DNA]</scope>
    <source>
        <strain evidence="1 2">LSe6-5</strain>
    </source>
</reference>
<accession>A0ABU8DTA7</accession>
<protein>
    <submittedName>
        <fullName evidence="1">Uncharacterized protein</fullName>
    </submittedName>
</protein>
<evidence type="ECO:0000313" key="1">
    <source>
        <dbReference type="EMBL" id="MEI4272091.1"/>
    </source>
</evidence>
<organism evidence="1 2">
    <name type="scientific">Klenkia sesuvii</name>
    <dbReference type="NCBI Taxonomy" id="3103137"/>
    <lineage>
        <taxon>Bacteria</taxon>
        <taxon>Bacillati</taxon>
        <taxon>Actinomycetota</taxon>
        <taxon>Actinomycetes</taxon>
        <taxon>Geodermatophilales</taxon>
        <taxon>Geodermatophilaceae</taxon>
        <taxon>Klenkia</taxon>
    </lineage>
</organism>
<proteinExistence type="predicted"/>
<keyword evidence="2" id="KW-1185">Reference proteome</keyword>
<comment type="caution">
    <text evidence="1">The sequence shown here is derived from an EMBL/GenBank/DDBJ whole genome shotgun (WGS) entry which is preliminary data.</text>
</comment>
<dbReference type="Proteomes" id="UP001361570">
    <property type="component" value="Unassembled WGS sequence"/>
</dbReference>
<name>A0ABU8DTA7_9ACTN</name>
<gene>
    <name evidence="1" type="ORF">TEK04_10190</name>
</gene>
<evidence type="ECO:0000313" key="2">
    <source>
        <dbReference type="Proteomes" id="UP001361570"/>
    </source>
</evidence>
<sequence>MRWEQLFAELEAAFEAEESAVEQAEAGSRARAAAGTLRLVDRLRGASGHQLVLDCRGAGVVRGRLVDVGVDWVLLTDERGRDLLVALAAVQSVSGLGALTAPPEDDGVVARAWDLRRAVRGLVRDRAPVQLLLDGGSALAGTLDRVGADFVELAEHHLDEPRRRGAVRAVRAVALAAVAVVVSVTPGGA</sequence>
<dbReference type="RefSeq" id="WP_336404227.1">
    <property type="nucleotide sequence ID" value="NZ_JBAPLU010000008.1"/>
</dbReference>